<protein>
    <submittedName>
        <fullName evidence="1">DUF6557 family protein</fullName>
    </submittedName>
</protein>
<evidence type="ECO:0000313" key="1">
    <source>
        <dbReference type="EMBL" id="MFM9329348.1"/>
    </source>
</evidence>
<reference evidence="1" key="1">
    <citation type="submission" date="2024-12" db="EMBL/GenBank/DDBJ databases">
        <authorList>
            <person name="Wu N."/>
        </authorList>
    </citation>
    <scope>NUCLEOTIDE SEQUENCE</scope>
    <source>
        <strain evidence="1">P15</strain>
    </source>
</reference>
<keyword evidence="2" id="KW-1185">Reference proteome</keyword>
<sequence length="147" mass="17343">MTSFEEILNKVDFNCVWVELVSLYPDILQTKEKYKIAFESLLSKRPEKNVEEMIIHIDSADYESDVKSEDSVTEYRVHGKNNSLEWTGYWDISSNNWAEWLGFYVNNSVLEKFSAEQIVALCLYEMTWFGFSEEKILSRLVNLEEDE</sequence>
<accession>A0ACC7NXC6</accession>
<comment type="caution">
    <text evidence="1">The sequence shown here is derived from an EMBL/GenBank/DDBJ whole genome shotgun (WGS) entry which is preliminary data.</text>
</comment>
<dbReference type="Proteomes" id="UP001631969">
    <property type="component" value="Unassembled WGS sequence"/>
</dbReference>
<organism evidence="1 2">
    <name type="scientific">Paenibacillus mesotrionivorans</name>
    <dbReference type="NCBI Taxonomy" id="3160968"/>
    <lineage>
        <taxon>Bacteria</taxon>
        <taxon>Bacillati</taxon>
        <taxon>Bacillota</taxon>
        <taxon>Bacilli</taxon>
        <taxon>Bacillales</taxon>
        <taxon>Paenibacillaceae</taxon>
        <taxon>Paenibacillus</taxon>
    </lineage>
</organism>
<dbReference type="EMBL" id="JBJURJ010000008">
    <property type="protein sequence ID" value="MFM9329348.1"/>
    <property type="molecule type" value="Genomic_DNA"/>
</dbReference>
<name>A0ACC7NXC6_9BACL</name>
<gene>
    <name evidence="1" type="ORF">ACI1P1_13720</name>
</gene>
<evidence type="ECO:0000313" key="2">
    <source>
        <dbReference type="Proteomes" id="UP001631969"/>
    </source>
</evidence>
<proteinExistence type="predicted"/>